<evidence type="ECO:0000256" key="1">
    <source>
        <dbReference type="SAM" id="MobiDB-lite"/>
    </source>
</evidence>
<organism evidence="2 3">
    <name type="scientific">Ditylenchus dipsaci</name>
    <dbReference type="NCBI Taxonomy" id="166011"/>
    <lineage>
        <taxon>Eukaryota</taxon>
        <taxon>Metazoa</taxon>
        <taxon>Ecdysozoa</taxon>
        <taxon>Nematoda</taxon>
        <taxon>Chromadorea</taxon>
        <taxon>Rhabditida</taxon>
        <taxon>Tylenchina</taxon>
        <taxon>Tylenchomorpha</taxon>
        <taxon>Sphaerularioidea</taxon>
        <taxon>Anguinidae</taxon>
        <taxon>Anguininae</taxon>
        <taxon>Ditylenchus</taxon>
    </lineage>
</organism>
<dbReference type="AlphaFoldDB" id="A0A915DJ79"/>
<evidence type="ECO:0000313" key="2">
    <source>
        <dbReference type="Proteomes" id="UP000887574"/>
    </source>
</evidence>
<accession>A0A915DJ79</accession>
<dbReference type="Proteomes" id="UP000887574">
    <property type="component" value="Unplaced"/>
</dbReference>
<name>A0A915DJ79_9BILA</name>
<dbReference type="WBParaSite" id="jg19830">
    <property type="protein sequence ID" value="jg19830"/>
    <property type="gene ID" value="jg19830"/>
</dbReference>
<keyword evidence="2" id="KW-1185">Reference proteome</keyword>
<evidence type="ECO:0000313" key="3">
    <source>
        <dbReference type="WBParaSite" id="jg19830"/>
    </source>
</evidence>
<proteinExistence type="predicted"/>
<reference evidence="3" key="1">
    <citation type="submission" date="2022-11" db="UniProtKB">
        <authorList>
            <consortium name="WormBaseParasite"/>
        </authorList>
    </citation>
    <scope>IDENTIFICATION</scope>
</reference>
<sequence>MSSPPPLSSPVENVQKLESSSTSSPSKGSQQHANSTPFFDVFPINRSPPSTSSSSISLSASSSLENPSPSLIEVNSPESDLSTPIQQRVNSATRFALADLLVTVLKLDFYNKHNTSAM</sequence>
<feature type="region of interest" description="Disordered" evidence="1">
    <location>
        <begin position="1"/>
        <end position="83"/>
    </location>
</feature>
<protein>
    <submittedName>
        <fullName evidence="3">Uncharacterized protein</fullName>
    </submittedName>
</protein>
<feature type="compositionally biased region" description="Low complexity" evidence="1">
    <location>
        <begin position="47"/>
        <end position="71"/>
    </location>
</feature>
<feature type="compositionally biased region" description="Low complexity" evidence="1">
    <location>
        <begin position="19"/>
        <end position="29"/>
    </location>
</feature>